<dbReference type="SUPFAM" id="SSF51735">
    <property type="entry name" value="NAD(P)-binding Rossmann-fold domains"/>
    <property type="match status" value="1"/>
</dbReference>
<dbReference type="KEGG" id="ndi:NDAI_0D00910"/>
<evidence type="ECO:0000259" key="3">
    <source>
        <dbReference type="Pfam" id="PF01370"/>
    </source>
</evidence>
<name>G0W9E4_NAUDC</name>
<gene>
    <name evidence="4" type="primary">NDAI0D00910</name>
    <name evidence="4" type="ordered locus">NDAI_0D00910</name>
</gene>
<accession>G0W9E4</accession>
<keyword evidence="5" id="KW-1185">Reference proteome</keyword>
<dbReference type="OMA" id="AWYAMSK"/>
<dbReference type="Gene3D" id="3.40.50.720">
    <property type="entry name" value="NAD(P)-binding Rossmann-like Domain"/>
    <property type="match status" value="1"/>
</dbReference>
<sequence length="343" mass="38728">MSVFISGATGFIAQHIVAQLLENDFKVIGSVRSQEKADKLLKQFNNNENLTLEIVKDISLPNAFHEVFAKYKGKIKYVLHTSSPFFFDSDDYEKDLLIPALNGTENILNAILDHAADTVERVVITSSEAAMIDITRYFDPTFFYDENSWNPTSHEEALINGVHAYTASKKFAEKYAWDFIEEHKNQIKFALTTVNPCNVFGPQQFDENVTSPMNTSCEIINKLVHSSVDTKVDRTTMGKFIDVRDVAKAHLLALQNDNLIGERLLLISSGFDEQSILDIINDDFPALKGKIRVGNPGTGALQNWKGSIHDNSKTRKLLRFEFLPLKKSVDDTVSQILRHEEKL</sequence>
<dbReference type="HOGENOM" id="CLU_007383_9_2_1"/>
<evidence type="ECO:0000313" key="5">
    <source>
        <dbReference type="Proteomes" id="UP000000689"/>
    </source>
</evidence>
<dbReference type="RefSeq" id="XP_003669648.1">
    <property type="nucleotide sequence ID" value="XM_003669600.1"/>
</dbReference>
<dbReference type="InterPro" id="IPR036291">
    <property type="entry name" value="NAD(P)-bd_dom_sf"/>
</dbReference>
<dbReference type="Pfam" id="PF01370">
    <property type="entry name" value="Epimerase"/>
    <property type="match status" value="1"/>
</dbReference>
<evidence type="ECO:0000256" key="2">
    <source>
        <dbReference type="ARBA" id="ARBA00023445"/>
    </source>
</evidence>
<dbReference type="InterPro" id="IPR001509">
    <property type="entry name" value="Epimerase_deHydtase"/>
</dbReference>
<dbReference type="OrthoDB" id="2735536at2759"/>
<keyword evidence="1" id="KW-0560">Oxidoreductase</keyword>
<protein>
    <recommendedName>
        <fullName evidence="3">NAD-dependent epimerase/dehydratase domain-containing protein</fullName>
    </recommendedName>
</protein>
<comment type="similarity">
    <text evidence="2">Belongs to the NAD(P)-dependent epimerase/dehydratase family. Dihydroflavonol-4-reductase subfamily.</text>
</comment>
<dbReference type="AlphaFoldDB" id="G0W9E4"/>
<evidence type="ECO:0000313" key="4">
    <source>
        <dbReference type="EMBL" id="CCD24405.1"/>
    </source>
</evidence>
<dbReference type="eggNOG" id="KOG1502">
    <property type="taxonomic scope" value="Eukaryota"/>
</dbReference>
<dbReference type="SMR" id="G0W9E4"/>
<organism evidence="4 5">
    <name type="scientific">Naumovozyma dairenensis (strain ATCC 10597 / BCRC 20456 / CBS 421 / NBRC 0211 / NRRL Y-12639)</name>
    <name type="common">Saccharomyces dairenensis</name>
    <dbReference type="NCBI Taxonomy" id="1071378"/>
    <lineage>
        <taxon>Eukaryota</taxon>
        <taxon>Fungi</taxon>
        <taxon>Dikarya</taxon>
        <taxon>Ascomycota</taxon>
        <taxon>Saccharomycotina</taxon>
        <taxon>Saccharomycetes</taxon>
        <taxon>Saccharomycetales</taxon>
        <taxon>Saccharomycetaceae</taxon>
        <taxon>Naumovozyma</taxon>
    </lineage>
</organism>
<dbReference type="Proteomes" id="UP000000689">
    <property type="component" value="Chromosome 4"/>
</dbReference>
<dbReference type="GeneID" id="11495215"/>
<dbReference type="EMBL" id="HE580270">
    <property type="protein sequence ID" value="CCD24405.1"/>
    <property type="molecule type" value="Genomic_DNA"/>
</dbReference>
<reference evidence="4 5" key="1">
    <citation type="journal article" date="2011" name="Proc. Natl. Acad. Sci. U.S.A.">
        <title>Evolutionary erosion of yeast sex chromosomes by mating-type switching accidents.</title>
        <authorList>
            <person name="Gordon J.L."/>
            <person name="Armisen D."/>
            <person name="Proux-Wera E."/>
            <person name="Oheigeartaigh S.S."/>
            <person name="Byrne K.P."/>
            <person name="Wolfe K.H."/>
        </authorList>
    </citation>
    <scope>NUCLEOTIDE SEQUENCE [LARGE SCALE GENOMIC DNA]</scope>
    <source>
        <strain evidence="5">ATCC 10597 / BCRC 20456 / CBS 421 / NBRC 0211 / NRRL Y-12639</strain>
    </source>
</reference>
<dbReference type="InterPro" id="IPR050425">
    <property type="entry name" value="NAD(P)_dehydrat-like"/>
</dbReference>
<evidence type="ECO:0000256" key="1">
    <source>
        <dbReference type="ARBA" id="ARBA00023002"/>
    </source>
</evidence>
<dbReference type="PANTHER" id="PTHR10366">
    <property type="entry name" value="NAD DEPENDENT EPIMERASE/DEHYDRATASE"/>
    <property type="match status" value="1"/>
</dbReference>
<dbReference type="PANTHER" id="PTHR10366:SF844">
    <property type="entry name" value="NADPH-DEPENDENT METHYLGLYOXAL REDUCTASE GRE2"/>
    <property type="match status" value="1"/>
</dbReference>
<proteinExistence type="inferred from homology"/>
<dbReference type="FunFam" id="3.40.50.720:FF:000191">
    <property type="entry name" value="Methylglyoxal reductase (NADPH-dependent)"/>
    <property type="match status" value="1"/>
</dbReference>
<dbReference type="GO" id="GO:0016616">
    <property type="term" value="F:oxidoreductase activity, acting on the CH-OH group of donors, NAD or NADP as acceptor"/>
    <property type="evidence" value="ECO:0007669"/>
    <property type="project" value="TreeGrafter"/>
</dbReference>
<feature type="domain" description="NAD-dependent epimerase/dehydratase" evidence="3">
    <location>
        <begin position="3"/>
        <end position="257"/>
    </location>
</feature>
<dbReference type="CDD" id="cd05227">
    <property type="entry name" value="AR_SDR_e"/>
    <property type="match status" value="1"/>
</dbReference>
<dbReference type="STRING" id="1071378.G0W9E4"/>